<reference evidence="1 2" key="1">
    <citation type="submission" date="2020-02" db="EMBL/GenBank/DDBJ databases">
        <authorList>
            <person name="Ferguson B K."/>
        </authorList>
    </citation>
    <scope>NUCLEOTIDE SEQUENCE [LARGE SCALE GENOMIC DNA]</scope>
</reference>
<protein>
    <submittedName>
        <fullName evidence="1">Uncharacterized protein</fullName>
    </submittedName>
</protein>
<dbReference type="OrthoDB" id="6416577at2759"/>
<dbReference type="Proteomes" id="UP000479000">
    <property type="component" value="Unassembled WGS sequence"/>
</dbReference>
<accession>A0A6H5GS20</accession>
<proteinExistence type="predicted"/>
<organism evidence="1 2">
    <name type="scientific">Nesidiocoris tenuis</name>
    <dbReference type="NCBI Taxonomy" id="355587"/>
    <lineage>
        <taxon>Eukaryota</taxon>
        <taxon>Metazoa</taxon>
        <taxon>Ecdysozoa</taxon>
        <taxon>Arthropoda</taxon>
        <taxon>Hexapoda</taxon>
        <taxon>Insecta</taxon>
        <taxon>Pterygota</taxon>
        <taxon>Neoptera</taxon>
        <taxon>Paraneoptera</taxon>
        <taxon>Hemiptera</taxon>
        <taxon>Heteroptera</taxon>
        <taxon>Panheteroptera</taxon>
        <taxon>Cimicomorpha</taxon>
        <taxon>Miridae</taxon>
        <taxon>Dicyphina</taxon>
        <taxon>Nesidiocoris</taxon>
    </lineage>
</organism>
<name>A0A6H5GS20_9HEMI</name>
<dbReference type="EMBL" id="CADCXU010018571">
    <property type="protein sequence ID" value="CAB0006983.1"/>
    <property type="molecule type" value="Genomic_DNA"/>
</dbReference>
<evidence type="ECO:0000313" key="1">
    <source>
        <dbReference type="EMBL" id="CAB0006983.1"/>
    </source>
</evidence>
<keyword evidence="2" id="KW-1185">Reference proteome</keyword>
<feature type="non-terminal residue" evidence="1">
    <location>
        <position position="1"/>
    </location>
</feature>
<dbReference type="AlphaFoldDB" id="A0A6H5GS20"/>
<evidence type="ECO:0000313" key="2">
    <source>
        <dbReference type="Proteomes" id="UP000479000"/>
    </source>
</evidence>
<gene>
    <name evidence="1" type="ORF">NTEN_LOCUS12401</name>
</gene>
<sequence length="206" mass="23180">EVIRCKNLQGNQRAQKTQNRVNGSIVIVLKSRIGTELQKKLFLIHIYSESLPEQVVFRELDDALFQLDQQPKTNEDHMINIATAIDPTYVPPTNVHSIPFNQNQLTPTHCKISSPSSSGCHVASHQHSPSFSYLHKPGKPPTTNSPFLLPSLHSKRKYCNRPKIKNRNGAPEKTLHSLRITSQTSVCAHLQTSGTWITQILPCFET</sequence>